<name>A0A0G4IYE2_PLABS</name>
<evidence type="ECO:0000313" key="9">
    <source>
        <dbReference type="Proteomes" id="UP000039324"/>
    </source>
</evidence>
<dbReference type="GO" id="GO:0016020">
    <property type="term" value="C:membrane"/>
    <property type="evidence" value="ECO:0007669"/>
    <property type="project" value="UniProtKB-SubCell"/>
</dbReference>
<keyword evidence="3 6" id="KW-0812">Transmembrane</keyword>
<keyword evidence="5 6" id="KW-0472">Membrane</keyword>
<evidence type="ECO:0000313" key="8">
    <source>
        <dbReference type="EMBL" id="SPQ96522.1"/>
    </source>
</evidence>
<evidence type="ECO:0008006" key="11">
    <source>
        <dbReference type="Google" id="ProtNLM"/>
    </source>
</evidence>
<evidence type="ECO:0000256" key="3">
    <source>
        <dbReference type="ARBA" id="ARBA00022692"/>
    </source>
</evidence>
<dbReference type="EMBL" id="CDSF01000099">
    <property type="protein sequence ID" value="CEP00262.1"/>
    <property type="molecule type" value="Genomic_DNA"/>
</dbReference>
<evidence type="ECO:0000256" key="2">
    <source>
        <dbReference type="ARBA" id="ARBA00005645"/>
    </source>
</evidence>
<reference evidence="8 10" key="2">
    <citation type="submission" date="2018-03" db="EMBL/GenBank/DDBJ databases">
        <authorList>
            <person name="Fogelqvist J."/>
        </authorList>
    </citation>
    <scope>NUCLEOTIDE SEQUENCE [LARGE SCALE GENOMIC DNA]</scope>
</reference>
<dbReference type="PANTHER" id="PTHR12050:SF0">
    <property type="entry name" value="RH04491P"/>
    <property type="match status" value="1"/>
</dbReference>
<dbReference type="EMBL" id="OVEO01000006">
    <property type="protein sequence ID" value="SPQ96522.1"/>
    <property type="molecule type" value="Genomic_DNA"/>
</dbReference>
<dbReference type="Proteomes" id="UP000039324">
    <property type="component" value="Unassembled WGS sequence"/>
</dbReference>
<geneLocation type="mitochondrion" evidence="8"/>
<evidence type="ECO:0000256" key="6">
    <source>
        <dbReference type="SAM" id="Phobius"/>
    </source>
</evidence>
<comment type="subcellular location">
    <subcellularLocation>
        <location evidence="1">Membrane</location>
        <topology evidence="1">Multi-pass membrane protein</topology>
    </subcellularLocation>
</comment>
<dbReference type="GO" id="GO:0032511">
    <property type="term" value="P:late endosome to vacuole transport via multivesicular body sorting pathway"/>
    <property type="evidence" value="ECO:0007669"/>
    <property type="project" value="TreeGrafter"/>
</dbReference>
<protein>
    <recommendedName>
        <fullName evidence="11">Vacuolar protein sorting 55</fullName>
    </recommendedName>
</protein>
<evidence type="ECO:0000313" key="10">
    <source>
        <dbReference type="Proteomes" id="UP000290189"/>
    </source>
</evidence>
<reference evidence="7 9" key="1">
    <citation type="submission" date="2015-02" db="EMBL/GenBank/DDBJ databases">
        <authorList>
            <person name="Chooi Y.-H."/>
        </authorList>
    </citation>
    <scope>NUCLEOTIDE SEQUENCE [LARGE SCALE GENOMIC DNA]</scope>
    <source>
        <strain evidence="7">E3</strain>
    </source>
</reference>
<feature type="transmembrane region" description="Helical" evidence="6">
    <location>
        <begin position="33"/>
        <end position="53"/>
    </location>
</feature>
<feature type="transmembrane region" description="Helical" evidence="6">
    <location>
        <begin position="65"/>
        <end position="83"/>
    </location>
</feature>
<keyword evidence="4 6" id="KW-1133">Transmembrane helix</keyword>
<feature type="transmembrane region" description="Helical" evidence="6">
    <location>
        <begin position="95"/>
        <end position="115"/>
    </location>
</feature>
<keyword evidence="8" id="KW-0496">Mitochondrion</keyword>
<dbReference type="GO" id="GO:0005768">
    <property type="term" value="C:endosome"/>
    <property type="evidence" value="ECO:0007669"/>
    <property type="project" value="TreeGrafter"/>
</dbReference>
<organism evidence="7 9">
    <name type="scientific">Plasmodiophora brassicae</name>
    <name type="common">Clubroot disease agent</name>
    <dbReference type="NCBI Taxonomy" id="37360"/>
    <lineage>
        <taxon>Eukaryota</taxon>
        <taxon>Sar</taxon>
        <taxon>Rhizaria</taxon>
        <taxon>Endomyxa</taxon>
        <taxon>Phytomyxea</taxon>
        <taxon>Plasmodiophorida</taxon>
        <taxon>Plasmodiophoridae</taxon>
        <taxon>Plasmodiophora</taxon>
    </lineage>
</organism>
<proteinExistence type="inferred from homology"/>
<dbReference type="InterPro" id="IPR007262">
    <property type="entry name" value="Vps55/LEPROT"/>
</dbReference>
<keyword evidence="9" id="KW-1185">Reference proteome</keyword>
<evidence type="ECO:0000313" key="7">
    <source>
        <dbReference type="EMBL" id="CEP00262.1"/>
    </source>
</evidence>
<evidence type="ECO:0000256" key="5">
    <source>
        <dbReference type="ARBA" id="ARBA00023136"/>
    </source>
</evidence>
<dbReference type="OrthoDB" id="14246at2759"/>
<dbReference type="AlphaFoldDB" id="A0A0G4IYE2"/>
<evidence type="ECO:0000256" key="4">
    <source>
        <dbReference type="ARBA" id="ARBA00022989"/>
    </source>
</evidence>
<accession>A0A0G4IYE2</accession>
<dbReference type="Proteomes" id="UP000290189">
    <property type="component" value="Unassembled WGS sequence"/>
</dbReference>
<gene>
    <name evidence="7" type="ORF">PBRA_007996</name>
    <name evidence="8" type="ORF">PLBR_LOCUS3737</name>
</gene>
<dbReference type="PANTHER" id="PTHR12050">
    <property type="entry name" value="LEPTIN RECEPTOR-RELATED"/>
    <property type="match status" value="1"/>
</dbReference>
<feature type="transmembrane region" description="Helical" evidence="6">
    <location>
        <begin position="6"/>
        <end position="26"/>
    </location>
</feature>
<sequence>MGLTEVLIAGFGMSLSIVFYFLSAILDGTWWNFLVLIPLFLMAIPMLFCFADSQNYSENDGWLNAGQFLSGFLAVSIFAIPLMNFHLGAIVTRQLAFGLAGNVCAIGAIVGYYGWQAYKSDSIGGFM</sequence>
<comment type="similarity">
    <text evidence="2">Belongs to the OB-RGRP/VPS55 family.</text>
</comment>
<dbReference type="Pfam" id="PF04133">
    <property type="entry name" value="Vps55"/>
    <property type="match status" value="1"/>
</dbReference>
<evidence type="ECO:0000256" key="1">
    <source>
        <dbReference type="ARBA" id="ARBA00004141"/>
    </source>
</evidence>